<dbReference type="Gene3D" id="3.40.50.1000">
    <property type="entry name" value="HAD superfamily/HAD-like"/>
    <property type="match status" value="1"/>
</dbReference>
<evidence type="ECO:0000256" key="10">
    <source>
        <dbReference type="ARBA" id="ARBA00022840"/>
    </source>
</evidence>
<evidence type="ECO:0000256" key="2">
    <source>
        <dbReference type="ARBA" id="ARBA00006024"/>
    </source>
</evidence>
<dbReference type="Pfam" id="PF00122">
    <property type="entry name" value="E1-E2_ATPase"/>
    <property type="match status" value="1"/>
</dbReference>
<keyword evidence="10 18" id="KW-0067">ATP-binding</keyword>
<dbReference type="GO" id="GO:0140581">
    <property type="term" value="F:P-type monovalent copper transporter activity"/>
    <property type="evidence" value="ECO:0007669"/>
    <property type="project" value="UniProtKB-EC"/>
</dbReference>
<dbReference type="PANTHER" id="PTHR43520:SF8">
    <property type="entry name" value="P-TYPE CU(+) TRANSPORTER"/>
    <property type="match status" value="1"/>
</dbReference>
<keyword evidence="14" id="KW-0406">Ion transport</keyword>
<keyword evidence="7 18" id="KW-0479">Metal-binding</keyword>
<dbReference type="InterPro" id="IPR044492">
    <property type="entry name" value="P_typ_ATPase_HD_dom"/>
</dbReference>
<keyword evidence="5 18" id="KW-1003">Cell membrane</keyword>
<keyword evidence="4" id="KW-0813">Transport</keyword>
<protein>
    <recommendedName>
        <fullName evidence="3">P-type Cu(+) transporter</fullName>
        <ecNumber evidence="3">7.2.2.8</ecNumber>
    </recommendedName>
    <alternativeName>
        <fullName evidence="16">Cu(+)-exporting ATPase</fullName>
    </alternativeName>
</protein>
<dbReference type="FunFam" id="3.40.50.1000:FF:000144">
    <property type="entry name" value="copper-transporting ATPase 1 isoform X2"/>
    <property type="match status" value="1"/>
</dbReference>
<evidence type="ECO:0000313" key="20">
    <source>
        <dbReference type="EMBL" id="NVO29773.1"/>
    </source>
</evidence>
<keyword evidence="12 18" id="KW-1133">Transmembrane helix</keyword>
<evidence type="ECO:0000256" key="12">
    <source>
        <dbReference type="ARBA" id="ARBA00022989"/>
    </source>
</evidence>
<keyword evidence="11" id="KW-1278">Translocase</keyword>
<keyword evidence="8 18" id="KW-0547">Nucleotide-binding</keyword>
<dbReference type="Pfam" id="PF00403">
    <property type="entry name" value="HMA"/>
    <property type="match status" value="1"/>
</dbReference>
<dbReference type="GO" id="GO:0055070">
    <property type="term" value="P:copper ion homeostasis"/>
    <property type="evidence" value="ECO:0007669"/>
    <property type="project" value="TreeGrafter"/>
</dbReference>
<proteinExistence type="inferred from homology"/>
<dbReference type="Gene3D" id="3.30.70.100">
    <property type="match status" value="1"/>
</dbReference>
<comment type="subcellular location">
    <subcellularLocation>
        <location evidence="1">Cell membrane</location>
        <topology evidence="1">Multi-pass membrane protein</topology>
    </subcellularLocation>
</comment>
<feature type="transmembrane region" description="Helical" evidence="18">
    <location>
        <begin position="157"/>
        <end position="177"/>
    </location>
</feature>
<evidence type="ECO:0000256" key="16">
    <source>
        <dbReference type="ARBA" id="ARBA00033239"/>
    </source>
</evidence>
<feature type="transmembrane region" description="Helical" evidence="18">
    <location>
        <begin position="116"/>
        <end position="136"/>
    </location>
</feature>
<keyword evidence="21" id="KW-1185">Reference proteome</keyword>
<comment type="similarity">
    <text evidence="2 18">Belongs to the cation transport ATPase (P-type) (TC 3.A.3) family. Type IB subfamily.</text>
</comment>
<evidence type="ECO:0000256" key="17">
    <source>
        <dbReference type="ARBA" id="ARBA00049289"/>
    </source>
</evidence>
<dbReference type="GO" id="GO:0005524">
    <property type="term" value="F:ATP binding"/>
    <property type="evidence" value="ECO:0007669"/>
    <property type="project" value="UniProtKB-UniRule"/>
</dbReference>
<dbReference type="InterPro" id="IPR023298">
    <property type="entry name" value="ATPase_P-typ_TM_dom_sf"/>
</dbReference>
<reference evidence="20 21" key="1">
    <citation type="submission" date="2020-05" db="EMBL/GenBank/DDBJ databases">
        <title>Hymenobacter terrestris sp. nov. and Hymenobacter lapidiphilus sp. nov., isolated from regoliths in Antarctica.</title>
        <authorList>
            <person name="Sedlacek I."/>
            <person name="Pantucek R."/>
            <person name="Zeman M."/>
            <person name="Holochova P."/>
            <person name="Kralova S."/>
            <person name="Stankova E."/>
            <person name="Sedo O."/>
            <person name="Micenkova L."/>
            <person name="Svec P."/>
            <person name="Gupta V."/>
            <person name="Sood U."/>
            <person name="Korpole U.S."/>
            <person name="Lal R."/>
        </authorList>
    </citation>
    <scope>NUCLEOTIDE SEQUENCE [LARGE SCALE GENOMIC DNA]</scope>
    <source>
        <strain evidence="20 21">P5342</strain>
    </source>
</reference>
<dbReference type="InterPro" id="IPR023299">
    <property type="entry name" value="ATPase_P-typ_cyto_dom_N"/>
</dbReference>
<dbReference type="PROSITE" id="PS01229">
    <property type="entry name" value="COF_2"/>
    <property type="match status" value="1"/>
</dbReference>
<keyword evidence="6 18" id="KW-0812">Transmembrane</keyword>
<dbReference type="Gene3D" id="2.70.150.10">
    <property type="entry name" value="Calcium-transporting ATPase, cytoplasmic transduction domain A"/>
    <property type="match status" value="1"/>
</dbReference>
<evidence type="ECO:0000256" key="3">
    <source>
        <dbReference type="ARBA" id="ARBA00012517"/>
    </source>
</evidence>
<dbReference type="SFLD" id="SFLDS00003">
    <property type="entry name" value="Haloacid_Dehalogenase"/>
    <property type="match status" value="1"/>
</dbReference>
<dbReference type="GO" id="GO:0005507">
    <property type="term" value="F:copper ion binding"/>
    <property type="evidence" value="ECO:0007669"/>
    <property type="project" value="TreeGrafter"/>
</dbReference>
<evidence type="ECO:0000256" key="14">
    <source>
        <dbReference type="ARBA" id="ARBA00023065"/>
    </source>
</evidence>
<dbReference type="Proteomes" id="UP000565521">
    <property type="component" value="Unassembled WGS sequence"/>
</dbReference>
<dbReference type="NCBIfam" id="TIGR01525">
    <property type="entry name" value="ATPase-IB_hvy"/>
    <property type="match status" value="1"/>
</dbReference>
<dbReference type="InterPro" id="IPR023214">
    <property type="entry name" value="HAD_sf"/>
</dbReference>
<dbReference type="Gene3D" id="3.40.1110.10">
    <property type="entry name" value="Calcium-transporting ATPase, cytoplasmic domain N"/>
    <property type="match status" value="1"/>
</dbReference>
<dbReference type="InterPro" id="IPR006121">
    <property type="entry name" value="HMA_dom"/>
</dbReference>
<dbReference type="SFLD" id="SFLDG00002">
    <property type="entry name" value="C1.7:_P-type_atpase_like"/>
    <property type="match status" value="1"/>
</dbReference>
<evidence type="ECO:0000256" key="4">
    <source>
        <dbReference type="ARBA" id="ARBA00022448"/>
    </source>
</evidence>
<feature type="domain" description="HMA" evidence="19">
    <location>
        <begin position="1"/>
        <end position="58"/>
    </location>
</feature>
<evidence type="ECO:0000256" key="5">
    <source>
        <dbReference type="ARBA" id="ARBA00022475"/>
    </source>
</evidence>
<comment type="catalytic activity">
    <reaction evidence="17">
        <text>Cu(+)(in) + ATP + H2O = Cu(+)(out) + ADP + phosphate + H(+)</text>
        <dbReference type="Rhea" id="RHEA:25792"/>
        <dbReference type="ChEBI" id="CHEBI:15377"/>
        <dbReference type="ChEBI" id="CHEBI:15378"/>
        <dbReference type="ChEBI" id="CHEBI:30616"/>
        <dbReference type="ChEBI" id="CHEBI:43474"/>
        <dbReference type="ChEBI" id="CHEBI:49552"/>
        <dbReference type="ChEBI" id="CHEBI:456216"/>
        <dbReference type="EC" id="7.2.2.8"/>
    </reaction>
</comment>
<feature type="transmembrane region" description="Helical" evidence="18">
    <location>
        <begin position="189"/>
        <end position="207"/>
    </location>
</feature>
<evidence type="ECO:0000259" key="19">
    <source>
        <dbReference type="PROSITE" id="PS50846"/>
    </source>
</evidence>
<dbReference type="PRINTS" id="PR00942">
    <property type="entry name" value="CUATPASEI"/>
</dbReference>
<dbReference type="PRINTS" id="PR00119">
    <property type="entry name" value="CATATPASE"/>
</dbReference>
<feature type="transmembrane region" description="Helical" evidence="18">
    <location>
        <begin position="717"/>
        <end position="739"/>
    </location>
</feature>
<dbReference type="CDD" id="cd00371">
    <property type="entry name" value="HMA"/>
    <property type="match status" value="1"/>
</dbReference>
<name>A0A7Y7U3V6_9BACT</name>
<dbReference type="PANTHER" id="PTHR43520">
    <property type="entry name" value="ATP7, ISOFORM B"/>
    <property type="match status" value="1"/>
</dbReference>
<evidence type="ECO:0000256" key="15">
    <source>
        <dbReference type="ARBA" id="ARBA00023136"/>
    </source>
</evidence>
<dbReference type="SUPFAM" id="SSF81665">
    <property type="entry name" value="Calcium ATPase, transmembrane domain M"/>
    <property type="match status" value="1"/>
</dbReference>
<dbReference type="AlphaFoldDB" id="A0A7Y7U3V6"/>
<dbReference type="Pfam" id="PF00702">
    <property type="entry name" value="Hydrolase"/>
    <property type="match status" value="1"/>
</dbReference>
<dbReference type="CDD" id="cd02094">
    <property type="entry name" value="P-type_ATPase_Cu-like"/>
    <property type="match status" value="1"/>
</dbReference>
<gene>
    <name evidence="20" type="ORF">HW554_01030</name>
</gene>
<dbReference type="InterPro" id="IPR008250">
    <property type="entry name" value="ATPase_P-typ_transduc_dom_A_sf"/>
</dbReference>
<feature type="transmembrane region" description="Helical" evidence="18">
    <location>
        <begin position="692"/>
        <end position="711"/>
    </location>
</feature>
<keyword evidence="15 18" id="KW-0472">Membrane</keyword>
<evidence type="ECO:0000256" key="13">
    <source>
        <dbReference type="ARBA" id="ARBA00023008"/>
    </source>
</evidence>
<dbReference type="SUPFAM" id="SSF55008">
    <property type="entry name" value="HMA, heavy metal-associated domain"/>
    <property type="match status" value="1"/>
</dbReference>
<evidence type="ECO:0000256" key="18">
    <source>
        <dbReference type="RuleBase" id="RU362081"/>
    </source>
</evidence>
<evidence type="ECO:0000256" key="9">
    <source>
        <dbReference type="ARBA" id="ARBA00022796"/>
    </source>
</evidence>
<feature type="transmembrane region" description="Helical" evidence="18">
    <location>
        <begin position="341"/>
        <end position="364"/>
    </location>
</feature>
<dbReference type="PROSITE" id="PS00154">
    <property type="entry name" value="ATPASE_E1_E2"/>
    <property type="match status" value="1"/>
</dbReference>
<keyword evidence="9" id="KW-0187">Copper transport</keyword>
<dbReference type="InterPro" id="IPR018303">
    <property type="entry name" value="ATPase_P-typ_P_site"/>
</dbReference>
<dbReference type="InterPro" id="IPR001757">
    <property type="entry name" value="P_typ_ATPase"/>
</dbReference>
<dbReference type="NCBIfam" id="TIGR01494">
    <property type="entry name" value="ATPase_P-type"/>
    <property type="match status" value="1"/>
</dbReference>
<evidence type="ECO:0000256" key="6">
    <source>
        <dbReference type="ARBA" id="ARBA00022692"/>
    </source>
</evidence>
<evidence type="ECO:0000256" key="7">
    <source>
        <dbReference type="ARBA" id="ARBA00022723"/>
    </source>
</evidence>
<dbReference type="GO" id="GO:0043682">
    <property type="term" value="F:P-type divalent copper transporter activity"/>
    <property type="evidence" value="ECO:0007669"/>
    <property type="project" value="TreeGrafter"/>
</dbReference>
<keyword evidence="13" id="KW-0186">Copper</keyword>
<dbReference type="InterPro" id="IPR059000">
    <property type="entry name" value="ATPase_P-type_domA"/>
</dbReference>
<sequence>MTCASCSNFVERALIRTPGVLRATVNLAAEKATVEYAPNQVDHAGLKAAVEQAGYQVFEPQAPAAPNVLTADEELADRKARTYLDLKRRFQVAVVLAVIIMPLSMLMLWPALMARISMPVLNYGLLLLTLPVLLYSGREFYVSAWNGLRHRTASMDTLIAVGTGAAFLYSLAATIAPGFFQRQGLVPDVYYDTTATIIALILLGKVLESRAKAKTSAAIKALIGLQAKTARVMRDGQEVDVPLEQVRPGDEVLVRPGEKVATDGIILEGRSALDESMLTGESLPVDKSVGDAVFGATINKTGSFRFRVSQVGTNTVLAQIVKLVEDAQGSRAPIQRLADKISAVFVPIVIMLAIATFVVWFAVAPAGQRLPLALVNFVAVLIIACPCALGLATPTAIMVGTGLGASHGVLIRNAEALEKAYQVDTVLLDKTGTITKGEPAVTEFITATGTEPSALLPLLAAVERRSEHPLAAAVVRYTEQQQVQTAPGEAAEATDFVAFEGRGAGATVAGRAVLIGNRRLLEENNIMLGPELEQAAAGLLAQARTVLYASVDGQALALAGVADTVRDTSAAAIRQLQSKGLTVVMMTGDNHQTAEKVAHQVGITRFYAEVLPADKAGKVQELQAEGRVVAMVGDGINDAPALARADLGLAMGGGTDVAMEAAGITLMRSDLQGVVTAIALSRQTVRTIRQNLFFAFVYNTLGIPIAAGLLYPFTGWLLSPMLAAAAMALSSVSVLTNSLRLRGFKVKG</sequence>
<evidence type="ECO:0000256" key="11">
    <source>
        <dbReference type="ARBA" id="ARBA00022967"/>
    </source>
</evidence>
<dbReference type="EC" id="7.2.2.8" evidence="3"/>
<dbReference type="GO" id="GO:0005886">
    <property type="term" value="C:plasma membrane"/>
    <property type="evidence" value="ECO:0007669"/>
    <property type="project" value="UniProtKB-SubCell"/>
</dbReference>
<evidence type="ECO:0000256" key="1">
    <source>
        <dbReference type="ARBA" id="ARBA00004651"/>
    </source>
</evidence>
<dbReference type="InterPro" id="IPR027256">
    <property type="entry name" value="P-typ_ATPase_IB"/>
</dbReference>
<dbReference type="SUPFAM" id="SSF81653">
    <property type="entry name" value="Calcium ATPase, transduction domain A"/>
    <property type="match status" value="1"/>
</dbReference>
<dbReference type="EMBL" id="JABKAU010000001">
    <property type="protein sequence ID" value="NVO29773.1"/>
    <property type="molecule type" value="Genomic_DNA"/>
</dbReference>
<dbReference type="SUPFAM" id="SSF56784">
    <property type="entry name" value="HAD-like"/>
    <property type="match status" value="1"/>
</dbReference>
<dbReference type="SFLD" id="SFLDF00027">
    <property type="entry name" value="p-type_atpase"/>
    <property type="match status" value="1"/>
</dbReference>
<evidence type="ECO:0000256" key="8">
    <source>
        <dbReference type="ARBA" id="ARBA00022741"/>
    </source>
</evidence>
<accession>A0A7Y7U3V6</accession>
<evidence type="ECO:0000313" key="21">
    <source>
        <dbReference type="Proteomes" id="UP000565521"/>
    </source>
</evidence>
<feature type="transmembrane region" description="Helical" evidence="18">
    <location>
        <begin position="90"/>
        <end position="110"/>
    </location>
</feature>
<dbReference type="GO" id="GO:0016887">
    <property type="term" value="F:ATP hydrolysis activity"/>
    <property type="evidence" value="ECO:0007669"/>
    <property type="project" value="InterPro"/>
</dbReference>
<dbReference type="InterPro" id="IPR036412">
    <property type="entry name" value="HAD-like_sf"/>
</dbReference>
<dbReference type="FunFam" id="2.70.150.10:FF:000020">
    <property type="entry name" value="Copper-exporting P-type ATPase A"/>
    <property type="match status" value="1"/>
</dbReference>
<dbReference type="PRINTS" id="PR00943">
    <property type="entry name" value="CUATPASE"/>
</dbReference>
<dbReference type="PROSITE" id="PS50846">
    <property type="entry name" value="HMA_2"/>
    <property type="match status" value="1"/>
</dbReference>
<dbReference type="FunFam" id="3.30.70.100:FF:000001">
    <property type="entry name" value="ATPase copper transporting beta"/>
    <property type="match status" value="1"/>
</dbReference>
<dbReference type="InterPro" id="IPR036163">
    <property type="entry name" value="HMA_dom_sf"/>
</dbReference>
<organism evidence="20 21">
    <name type="scientific">Hymenobacter lapidiphilus</name>
    <dbReference type="NCBI Taxonomy" id="2608003"/>
    <lineage>
        <taxon>Bacteria</taxon>
        <taxon>Pseudomonadati</taxon>
        <taxon>Bacteroidota</taxon>
        <taxon>Cytophagia</taxon>
        <taxon>Cytophagales</taxon>
        <taxon>Hymenobacteraceae</taxon>
        <taxon>Hymenobacter</taxon>
    </lineage>
</organism>
<feature type="transmembrane region" description="Helical" evidence="18">
    <location>
        <begin position="370"/>
        <end position="392"/>
    </location>
</feature>
<dbReference type="GO" id="GO:0060003">
    <property type="term" value="P:copper ion export"/>
    <property type="evidence" value="ECO:0007669"/>
    <property type="project" value="UniProtKB-ARBA"/>
</dbReference>
<comment type="caution">
    <text evidence="20">The sequence shown here is derived from an EMBL/GenBank/DDBJ whole genome shotgun (WGS) entry which is preliminary data.</text>
</comment>